<protein>
    <submittedName>
        <fullName evidence="11">SWEET sugar transporter</fullName>
    </submittedName>
</protein>
<keyword evidence="12" id="KW-1185">Reference proteome</keyword>
<comment type="subcellular location">
    <subcellularLocation>
        <location evidence="1">Endomembrane system</location>
        <topology evidence="1">Multi-pass membrane protein</topology>
    </subcellularLocation>
</comment>
<dbReference type="Proteomes" id="UP000245207">
    <property type="component" value="Unassembled WGS sequence"/>
</dbReference>
<evidence type="ECO:0000256" key="8">
    <source>
        <dbReference type="ARBA" id="ARBA00023136"/>
    </source>
</evidence>
<dbReference type="FunFam" id="1.20.1280.290:FF:000001">
    <property type="entry name" value="Bidirectional sugar transporter SWEET"/>
    <property type="match status" value="1"/>
</dbReference>
<dbReference type="STRING" id="35608.A0A2U1PDT6"/>
<dbReference type="GO" id="GO:0051119">
    <property type="term" value="F:sugar transmembrane transporter activity"/>
    <property type="evidence" value="ECO:0007669"/>
    <property type="project" value="InterPro"/>
</dbReference>
<evidence type="ECO:0000313" key="11">
    <source>
        <dbReference type="EMBL" id="PWA83890.1"/>
    </source>
</evidence>
<evidence type="ECO:0000256" key="5">
    <source>
        <dbReference type="ARBA" id="ARBA00022692"/>
    </source>
</evidence>
<sequence>MHQPVGDHNLDQHSEQVLPLFAEPSLDYPGNDEQHNTTSIDDQVDLSEGNVAPQQEVPVFQSGFQSSPEESNQSRPKRVSRLPLKLIEYVLDGKVKYGLHRYANHAVLTVENCNVISILMFASPIGTFKRVVKNKSIEDYKGIPYITTLLSTTLWTFYGLMKPGGLLVVTVNAVGSIFQLIYVIIFLIYAPEHKRKQSLKLVAALNIGFFGGVVAVTLGAFHGSERLLISGIICSGLTIGMYASPLSAMTTVIKTQSVEYMPFFLSFFQFLNGVIWFTYALLVRDIFIGVPNGIGFVLGLAQLIIYAMYKNKSSSQKSKEEMEEEGSAHLFEAKIEMQEVDDELKPNETNRNLGKVQSLPIPSRQHSFPRLVKKNSESPRQLHKNSSIEMI</sequence>
<dbReference type="FunFam" id="1.20.1280.290:FF:000002">
    <property type="entry name" value="Bidirectional sugar transporter SWEET"/>
    <property type="match status" value="1"/>
</dbReference>
<evidence type="ECO:0000256" key="3">
    <source>
        <dbReference type="ARBA" id="ARBA00022448"/>
    </source>
</evidence>
<dbReference type="Gene3D" id="1.20.1280.290">
    <property type="match status" value="2"/>
</dbReference>
<feature type="region of interest" description="Disordered" evidence="9">
    <location>
        <begin position="1"/>
        <end position="45"/>
    </location>
</feature>
<comment type="similarity">
    <text evidence="2">Belongs to the SWEET sugar transporter family.</text>
</comment>
<dbReference type="OrthoDB" id="409725at2759"/>
<feature type="transmembrane region" description="Helical" evidence="10">
    <location>
        <begin position="142"/>
        <end position="160"/>
    </location>
</feature>
<evidence type="ECO:0000313" key="12">
    <source>
        <dbReference type="Proteomes" id="UP000245207"/>
    </source>
</evidence>
<dbReference type="EMBL" id="PKPP01001292">
    <property type="protein sequence ID" value="PWA83890.1"/>
    <property type="molecule type" value="Genomic_DNA"/>
</dbReference>
<feature type="transmembrane region" description="Helical" evidence="10">
    <location>
        <begin position="286"/>
        <end position="309"/>
    </location>
</feature>
<keyword evidence="7 10" id="KW-1133">Transmembrane helix</keyword>
<reference evidence="11 12" key="1">
    <citation type="journal article" date="2018" name="Mol. Plant">
        <title>The genome of Artemisia annua provides insight into the evolution of Asteraceae family and artemisinin biosynthesis.</title>
        <authorList>
            <person name="Shen Q."/>
            <person name="Zhang L."/>
            <person name="Liao Z."/>
            <person name="Wang S."/>
            <person name="Yan T."/>
            <person name="Shi P."/>
            <person name="Liu M."/>
            <person name="Fu X."/>
            <person name="Pan Q."/>
            <person name="Wang Y."/>
            <person name="Lv Z."/>
            <person name="Lu X."/>
            <person name="Zhang F."/>
            <person name="Jiang W."/>
            <person name="Ma Y."/>
            <person name="Chen M."/>
            <person name="Hao X."/>
            <person name="Li L."/>
            <person name="Tang Y."/>
            <person name="Lv G."/>
            <person name="Zhou Y."/>
            <person name="Sun X."/>
            <person name="Brodelius P.E."/>
            <person name="Rose J.K.C."/>
            <person name="Tang K."/>
        </authorList>
    </citation>
    <scope>NUCLEOTIDE SEQUENCE [LARGE SCALE GENOMIC DNA]</scope>
    <source>
        <strain evidence="12">cv. Huhao1</strain>
        <tissue evidence="11">Leaf</tissue>
    </source>
</reference>
<keyword evidence="4 11" id="KW-0762">Sugar transport</keyword>
<evidence type="ECO:0000256" key="7">
    <source>
        <dbReference type="ARBA" id="ARBA00022989"/>
    </source>
</evidence>
<evidence type="ECO:0000256" key="9">
    <source>
        <dbReference type="SAM" id="MobiDB-lite"/>
    </source>
</evidence>
<evidence type="ECO:0000256" key="6">
    <source>
        <dbReference type="ARBA" id="ARBA00022737"/>
    </source>
</evidence>
<feature type="transmembrane region" description="Helical" evidence="10">
    <location>
        <begin position="201"/>
        <end position="221"/>
    </location>
</feature>
<dbReference type="AlphaFoldDB" id="A0A2U1PDT6"/>
<evidence type="ECO:0000256" key="2">
    <source>
        <dbReference type="ARBA" id="ARBA00007809"/>
    </source>
</evidence>
<keyword evidence="5 10" id="KW-0812">Transmembrane</keyword>
<comment type="caution">
    <text evidence="11">The sequence shown here is derived from an EMBL/GenBank/DDBJ whole genome shotgun (WGS) entry which is preliminary data.</text>
</comment>
<organism evidence="11 12">
    <name type="scientific">Artemisia annua</name>
    <name type="common">Sweet wormwood</name>
    <dbReference type="NCBI Taxonomy" id="35608"/>
    <lineage>
        <taxon>Eukaryota</taxon>
        <taxon>Viridiplantae</taxon>
        <taxon>Streptophyta</taxon>
        <taxon>Embryophyta</taxon>
        <taxon>Tracheophyta</taxon>
        <taxon>Spermatophyta</taxon>
        <taxon>Magnoliopsida</taxon>
        <taxon>eudicotyledons</taxon>
        <taxon>Gunneridae</taxon>
        <taxon>Pentapetalae</taxon>
        <taxon>asterids</taxon>
        <taxon>campanulids</taxon>
        <taxon>Asterales</taxon>
        <taxon>Asteraceae</taxon>
        <taxon>Asteroideae</taxon>
        <taxon>Anthemideae</taxon>
        <taxon>Artemisiinae</taxon>
        <taxon>Artemisia</taxon>
    </lineage>
</organism>
<dbReference type="GO" id="GO:0016020">
    <property type="term" value="C:membrane"/>
    <property type="evidence" value="ECO:0007669"/>
    <property type="project" value="InterPro"/>
</dbReference>
<evidence type="ECO:0000256" key="1">
    <source>
        <dbReference type="ARBA" id="ARBA00004127"/>
    </source>
</evidence>
<feature type="transmembrane region" description="Helical" evidence="10">
    <location>
        <begin position="166"/>
        <end position="189"/>
    </location>
</feature>
<dbReference type="GO" id="GO:0051260">
    <property type="term" value="P:protein homooligomerization"/>
    <property type="evidence" value="ECO:0007669"/>
    <property type="project" value="UniProtKB-ARBA"/>
</dbReference>
<evidence type="ECO:0000256" key="4">
    <source>
        <dbReference type="ARBA" id="ARBA00022597"/>
    </source>
</evidence>
<dbReference type="InterPro" id="IPR047664">
    <property type="entry name" value="SWEET"/>
</dbReference>
<accession>A0A2U1PDT6</accession>
<keyword evidence="8 10" id="KW-0472">Membrane</keyword>
<keyword evidence="6" id="KW-0677">Repeat</keyword>
<feature type="transmembrane region" description="Helical" evidence="10">
    <location>
        <begin position="227"/>
        <end position="248"/>
    </location>
</feature>
<feature type="transmembrane region" description="Helical" evidence="10">
    <location>
        <begin position="260"/>
        <end position="280"/>
    </location>
</feature>
<evidence type="ECO:0000256" key="10">
    <source>
        <dbReference type="SAM" id="Phobius"/>
    </source>
</evidence>
<dbReference type="InterPro" id="IPR004316">
    <property type="entry name" value="SWEET_rpt"/>
</dbReference>
<dbReference type="GO" id="GO:0012505">
    <property type="term" value="C:endomembrane system"/>
    <property type="evidence" value="ECO:0007669"/>
    <property type="project" value="UniProtKB-SubCell"/>
</dbReference>
<keyword evidence="3" id="KW-0813">Transport</keyword>
<feature type="region of interest" description="Disordered" evidence="9">
    <location>
        <begin position="341"/>
        <end position="391"/>
    </location>
</feature>
<gene>
    <name evidence="11" type="ORF">CTI12_AA158580</name>
</gene>
<dbReference type="PANTHER" id="PTHR10791:SF142">
    <property type="entry name" value="BIDIRECTIONAL SUGAR TRANSPORTER SWEET16"/>
    <property type="match status" value="1"/>
</dbReference>
<dbReference type="PANTHER" id="PTHR10791">
    <property type="entry name" value="RAG1-ACTIVATING PROTEIN 1"/>
    <property type="match status" value="1"/>
</dbReference>
<dbReference type="Pfam" id="PF03083">
    <property type="entry name" value="MtN3_slv"/>
    <property type="match status" value="2"/>
</dbReference>
<proteinExistence type="inferred from homology"/>
<name>A0A2U1PDT6_ARTAN</name>